<feature type="transmembrane region" description="Helical" evidence="1">
    <location>
        <begin position="31"/>
        <end position="52"/>
    </location>
</feature>
<feature type="transmembrane region" description="Helical" evidence="1">
    <location>
        <begin position="213"/>
        <end position="233"/>
    </location>
</feature>
<feature type="transmembrane region" description="Helical" evidence="1">
    <location>
        <begin position="169"/>
        <end position="193"/>
    </location>
</feature>
<evidence type="ECO:0000313" key="3">
    <source>
        <dbReference type="Proteomes" id="UP000283983"/>
    </source>
</evidence>
<dbReference type="Proteomes" id="UP000283983">
    <property type="component" value="Unassembled WGS sequence"/>
</dbReference>
<accession>A0A414NFR0</accession>
<keyword evidence="3" id="KW-1185">Reference proteome</keyword>
<keyword evidence="1" id="KW-1133">Transmembrane helix</keyword>
<proteinExistence type="predicted"/>
<comment type="caution">
    <text evidence="2">The sequence shown here is derived from an EMBL/GenBank/DDBJ whole genome shotgun (WGS) entry which is preliminary data.</text>
</comment>
<reference evidence="2 3" key="1">
    <citation type="submission" date="2018-08" db="EMBL/GenBank/DDBJ databases">
        <title>A genome reference for cultivated species of the human gut microbiota.</title>
        <authorList>
            <person name="Zou Y."/>
            <person name="Xue W."/>
            <person name="Luo G."/>
        </authorList>
    </citation>
    <scope>NUCLEOTIDE SEQUENCE [LARGE SCALE GENOMIC DNA]</scope>
    <source>
        <strain evidence="2 3">AM25-33</strain>
    </source>
</reference>
<dbReference type="EMBL" id="QSLJ01000001">
    <property type="protein sequence ID" value="RHF38567.1"/>
    <property type="molecule type" value="Genomic_DNA"/>
</dbReference>
<dbReference type="AlphaFoldDB" id="A0A414NFR0"/>
<evidence type="ECO:0000256" key="1">
    <source>
        <dbReference type="SAM" id="Phobius"/>
    </source>
</evidence>
<name>A0A414NFR0_9ACTN</name>
<gene>
    <name evidence="2" type="ORF">DW682_02370</name>
</gene>
<keyword evidence="1" id="KW-0472">Membrane</keyword>
<sequence length="242" mass="26047">MVTMKFPAMFAQEASGHRDEAVGALSTFARWAAYACAGAAVLCLVAAVLLVVSALNRFPAAVPEVLSWVSVGEGASFNGEVDHPVYGYLARDPYRDVTDDGSVSTESDDRYLLFDWDGSVPAAQEAADVLTTLMGAFLLFQGARFFRDIEREGTPFTAAAARRLKSAGLIAVFAVVLSNVVGWLISSLAQTFYLTPVGMWKMGVWEIGAETGWMLALGMLLIAVGIAFDYGVVLQRQDDELL</sequence>
<dbReference type="InParanoid" id="A0A414NFR0"/>
<protein>
    <submittedName>
        <fullName evidence="2">DUF2975 domain-containing protein</fullName>
    </submittedName>
</protein>
<keyword evidence="1" id="KW-0812">Transmembrane</keyword>
<evidence type="ECO:0000313" key="2">
    <source>
        <dbReference type="EMBL" id="RHF38567.1"/>
    </source>
</evidence>
<organism evidence="2 3">
    <name type="scientific">Collinsella intestinalis</name>
    <dbReference type="NCBI Taxonomy" id="147207"/>
    <lineage>
        <taxon>Bacteria</taxon>
        <taxon>Bacillati</taxon>
        <taxon>Actinomycetota</taxon>
        <taxon>Coriobacteriia</taxon>
        <taxon>Coriobacteriales</taxon>
        <taxon>Coriobacteriaceae</taxon>
        <taxon>Collinsella</taxon>
    </lineage>
</organism>